<evidence type="ECO:0000313" key="7">
    <source>
        <dbReference type="EMBL" id="KEO91368.1"/>
    </source>
</evidence>
<keyword evidence="2" id="KW-1003">Cell membrane</keyword>
<evidence type="ECO:0000256" key="3">
    <source>
        <dbReference type="ARBA" id="ARBA00022692"/>
    </source>
</evidence>
<feature type="transmembrane region" description="Helical" evidence="6">
    <location>
        <begin position="294"/>
        <end position="316"/>
    </location>
</feature>
<dbReference type="GO" id="GO:0022857">
    <property type="term" value="F:transmembrane transporter activity"/>
    <property type="evidence" value="ECO:0007669"/>
    <property type="project" value="InterPro"/>
</dbReference>
<feature type="transmembrane region" description="Helical" evidence="6">
    <location>
        <begin position="26"/>
        <end position="48"/>
    </location>
</feature>
<feature type="transmembrane region" description="Helical" evidence="6">
    <location>
        <begin position="337"/>
        <end position="356"/>
    </location>
</feature>
<feature type="transmembrane region" description="Helical" evidence="6">
    <location>
        <begin position="368"/>
        <end position="385"/>
    </location>
</feature>
<organism evidence="7 8">
    <name type="scientific">Erythrobacter longus</name>
    <dbReference type="NCBI Taxonomy" id="1044"/>
    <lineage>
        <taxon>Bacteria</taxon>
        <taxon>Pseudomonadati</taxon>
        <taxon>Pseudomonadota</taxon>
        <taxon>Alphaproteobacteria</taxon>
        <taxon>Sphingomonadales</taxon>
        <taxon>Erythrobacteraceae</taxon>
        <taxon>Erythrobacter/Porphyrobacter group</taxon>
        <taxon>Erythrobacter</taxon>
    </lineage>
</organism>
<dbReference type="GO" id="GO:0005886">
    <property type="term" value="C:plasma membrane"/>
    <property type="evidence" value="ECO:0007669"/>
    <property type="project" value="UniProtKB-SubCell"/>
</dbReference>
<evidence type="ECO:0000256" key="5">
    <source>
        <dbReference type="ARBA" id="ARBA00023136"/>
    </source>
</evidence>
<dbReference type="EMBL" id="JMIW01000001">
    <property type="protein sequence ID" value="KEO91368.1"/>
    <property type="molecule type" value="Genomic_DNA"/>
</dbReference>
<dbReference type="STRING" id="1044.EH31_01515"/>
<dbReference type="InterPro" id="IPR050367">
    <property type="entry name" value="APC_superfamily"/>
</dbReference>
<reference evidence="7 8" key="1">
    <citation type="submission" date="2014-04" db="EMBL/GenBank/DDBJ databases">
        <title>A comprehensive comparison of genomes of Erythrobacter spp. strains.</title>
        <authorList>
            <person name="Zheng Q."/>
        </authorList>
    </citation>
    <scope>NUCLEOTIDE SEQUENCE [LARGE SCALE GENOMIC DNA]</scope>
    <source>
        <strain evidence="7 8">DSM 6997</strain>
    </source>
</reference>
<dbReference type="eggNOG" id="COG0531">
    <property type="taxonomic scope" value="Bacteria"/>
</dbReference>
<proteinExistence type="predicted"/>
<name>A0A074MHM2_ERYLO</name>
<evidence type="ECO:0000256" key="1">
    <source>
        <dbReference type="ARBA" id="ARBA00004651"/>
    </source>
</evidence>
<keyword evidence="3 6" id="KW-0812">Transmembrane</keyword>
<evidence type="ECO:0000256" key="6">
    <source>
        <dbReference type="SAM" id="Phobius"/>
    </source>
</evidence>
<keyword evidence="5 6" id="KW-0472">Membrane</keyword>
<evidence type="ECO:0000256" key="4">
    <source>
        <dbReference type="ARBA" id="ARBA00022989"/>
    </source>
</evidence>
<comment type="caution">
    <text evidence="7">The sequence shown here is derived from an EMBL/GenBank/DDBJ whole genome shotgun (WGS) entry which is preliminary data.</text>
</comment>
<evidence type="ECO:0008006" key="9">
    <source>
        <dbReference type="Google" id="ProtNLM"/>
    </source>
</evidence>
<keyword evidence="4 6" id="KW-1133">Transmembrane helix</keyword>
<feature type="transmembrane region" description="Helical" evidence="6">
    <location>
        <begin position="397"/>
        <end position="417"/>
    </location>
</feature>
<dbReference type="Gene3D" id="1.20.1740.10">
    <property type="entry name" value="Amino acid/polyamine transporter I"/>
    <property type="match status" value="1"/>
</dbReference>
<feature type="transmembrane region" description="Helical" evidence="6">
    <location>
        <begin position="202"/>
        <end position="222"/>
    </location>
</feature>
<dbReference type="InterPro" id="IPR002293">
    <property type="entry name" value="AA/rel_permease1"/>
</dbReference>
<keyword evidence="8" id="KW-1185">Reference proteome</keyword>
<comment type="subcellular location">
    <subcellularLocation>
        <location evidence="1">Cell membrane</location>
        <topology evidence="1">Multi-pass membrane protein</topology>
    </subcellularLocation>
</comment>
<gene>
    <name evidence="7" type="ORF">EH31_01515</name>
</gene>
<dbReference type="Proteomes" id="UP000027647">
    <property type="component" value="Unassembled WGS sequence"/>
</dbReference>
<dbReference type="AlphaFoldDB" id="A0A074MHM2"/>
<dbReference type="OrthoDB" id="7065842at2"/>
<dbReference type="PANTHER" id="PTHR42770">
    <property type="entry name" value="AMINO ACID TRANSPORTER-RELATED"/>
    <property type="match status" value="1"/>
</dbReference>
<feature type="transmembrane region" description="Helical" evidence="6">
    <location>
        <begin position="242"/>
        <end position="263"/>
    </location>
</feature>
<feature type="transmembrane region" description="Helical" evidence="6">
    <location>
        <begin position="163"/>
        <end position="181"/>
    </location>
</feature>
<feature type="transmembrane region" description="Helical" evidence="6">
    <location>
        <begin position="102"/>
        <end position="126"/>
    </location>
</feature>
<evidence type="ECO:0000313" key="8">
    <source>
        <dbReference type="Proteomes" id="UP000027647"/>
    </source>
</evidence>
<feature type="transmembrane region" description="Helical" evidence="6">
    <location>
        <begin position="55"/>
        <end position="78"/>
    </location>
</feature>
<dbReference type="RefSeq" id="WP_081853165.1">
    <property type="nucleotide sequence ID" value="NZ_JMIW01000001.1"/>
</dbReference>
<dbReference type="PIRSF" id="PIRSF006060">
    <property type="entry name" value="AA_transporter"/>
    <property type="match status" value="1"/>
</dbReference>
<feature type="transmembrane region" description="Helical" evidence="6">
    <location>
        <begin position="138"/>
        <end position="157"/>
    </location>
</feature>
<dbReference type="Pfam" id="PF13520">
    <property type="entry name" value="AA_permease_2"/>
    <property type="match status" value="1"/>
</dbReference>
<protein>
    <recommendedName>
        <fullName evidence="9">Amino acid permease</fullName>
    </recommendedName>
</protein>
<accession>A0A074MHM2</accession>
<dbReference type="PANTHER" id="PTHR42770:SF11">
    <property type="entry name" value="INNER MEMBRANE TRANSPORT PROTEIN YBAT"/>
    <property type="match status" value="1"/>
</dbReference>
<sequence length="418" mass="43512">MTKAGTQSKPTSHDGADGPVRLKRALSWPLLTLYGLGVTLGAGIYVLVGATAAQAGLYAPFSFLIAAFVVAITALSYIELATRYPVSSGAAAYIEAGFDRRWLTIGAGLLIAISGMVSASTVAIGAGGYLSGLTGLPVPLLALLTVISMGLLAAWGISESVTAAAVITVIEIAGLLLVIGWTMAGPSQSIIETAQLLPSFKAAHWFGIVAASTLAFFAFIGFEDMASVAEEVKDPLKAYPRAVILTLLISTLLYTLTTAAVVMTIPLETLAVSSSPLLLVFANAPAFLREGFGLIAIVATVNGILIQIIMASRMLYGLADKGYLPKPLAVISKRTHTPILATAVVAGIIIALSQLFPIEILAQRTSQIVLFTFTLVNVALIRVKRSEKVPPTGCFSVPRFVPVLGAISSVMLLATGLL</sequence>
<evidence type="ECO:0000256" key="2">
    <source>
        <dbReference type="ARBA" id="ARBA00022475"/>
    </source>
</evidence>